<dbReference type="AlphaFoldDB" id="A0A251TWN4"/>
<evidence type="ECO:0000313" key="3">
    <source>
        <dbReference type="Proteomes" id="UP000215914"/>
    </source>
</evidence>
<accession>A0A251TWN4</accession>
<keyword evidence="3" id="KW-1185">Reference proteome</keyword>
<sequence>MQLQLILNKGLKEPFLLHGPKNYVTREMEDHSGGLLFLKLLVVLITIILKKFMRLKSDNHVRQV</sequence>
<evidence type="ECO:0000256" key="1">
    <source>
        <dbReference type="SAM" id="Phobius"/>
    </source>
</evidence>
<dbReference type="InParanoid" id="A0A251TWN4"/>
<keyword evidence="1" id="KW-0812">Transmembrane</keyword>
<organism evidence="2 3">
    <name type="scientific">Helianthus annuus</name>
    <name type="common">Common sunflower</name>
    <dbReference type="NCBI Taxonomy" id="4232"/>
    <lineage>
        <taxon>Eukaryota</taxon>
        <taxon>Viridiplantae</taxon>
        <taxon>Streptophyta</taxon>
        <taxon>Embryophyta</taxon>
        <taxon>Tracheophyta</taxon>
        <taxon>Spermatophyta</taxon>
        <taxon>Magnoliopsida</taxon>
        <taxon>eudicotyledons</taxon>
        <taxon>Gunneridae</taxon>
        <taxon>Pentapetalae</taxon>
        <taxon>asterids</taxon>
        <taxon>campanulids</taxon>
        <taxon>Asterales</taxon>
        <taxon>Asteraceae</taxon>
        <taxon>Asteroideae</taxon>
        <taxon>Heliantheae alliance</taxon>
        <taxon>Heliantheae</taxon>
        <taxon>Helianthus</taxon>
    </lineage>
</organism>
<keyword evidence="1" id="KW-0472">Membrane</keyword>
<keyword evidence="1" id="KW-1133">Transmembrane helix</keyword>
<evidence type="ECO:0000313" key="2">
    <source>
        <dbReference type="EMBL" id="OTG14391.1"/>
    </source>
</evidence>
<feature type="transmembrane region" description="Helical" evidence="1">
    <location>
        <begin position="31"/>
        <end position="49"/>
    </location>
</feature>
<proteinExistence type="predicted"/>
<reference evidence="3" key="1">
    <citation type="journal article" date="2017" name="Nature">
        <title>The sunflower genome provides insights into oil metabolism, flowering and Asterid evolution.</title>
        <authorList>
            <person name="Badouin H."/>
            <person name="Gouzy J."/>
            <person name="Grassa C.J."/>
            <person name="Murat F."/>
            <person name="Staton S.E."/>
            <person name="Cottret L."/>
            <person name="Lelandais-Briere C."/>
            <person name="Owens G.L."/>
            <person name="Carrere S."/>
            <person name="Mayjonade B."/>
            <person name="Legrand L."/>
            <person name="Gill N."/>
            <person name="Kane N.C."/>
            <person name="Bowers J.E."/>
            <person name="Hubner S."/>
            <person name="Bellec A."/>
            <person name="Berard A."/>
            <person name="Berges H."/>
            <person name="Blanchet N."/>
            <person name="Boniface M.C."/>
            <person name="Brunel D."/>
            <person name="Catrice O."/>
            <person name="Chaidir N."/>
            <person name="Claudel C."/>
            <person name="Donnadieu C."/>
            <person name="Faraut T."/>
            <person name="Fievet G."/>
            <person name="Helmstetter N."/>
            <person name="King M."/>
            <person name="Knapp S.J."/>
            <person name="Lai Z."/>
            <person name="Le Paslier M.C."/>
            <person name="Lippi Y."/>
            <person name="Lorenzon L."/>
            <person name="Mandel J.R."/>
            <person name="Marage G."/>
            <person name="Marchand G."/>
            <person name="Marquand E."/>
            <person name="Bret-Mestries E."/>
            <person name="Morien E."/>
            <person name="Nambeesan S."/>
            <person name="Nguyen T."/>
            <person name="Pegot-Espagnet P."/>
            <person name="Pouilly N."/>
            <person name="Raftis F."/>
            <person name="Sallet E."/>
            <person name="Schiex T."/>
            <person name="Thomas J."/>
            <person name="Vandecasteele C."/>
            <person name="Vares D."/>
            <person name="Vear F."/>
            <person name="Vautrin S."/>
            <person name="Crespi M."/>
            <person name="Mangin B."/>
            <person name="Burke J.M."/>
            <person name="Salse J."/>
            <person name="Munos S."/>
            <person name="Vincourt P."/>
            <person name="Rieseberg L.H."/>
            <person name="Langlade N.B."/>
        </authorList>
    </citation>
    <scope>NUCLEOTIDE SEQUENCE [LARGE SCALE GENOMIC DNA]</scope>
    <source>
        <strain evidence="3">cv. SF193</strain>
    </source>
</reference>
<dbReference type="EMBL" id="CM007898">
    <property type="protein sequence ID" value="OTG14391.1"/>
    <property type="molecule type" value="Genomic_DNA"/>
</dbReference>
<gene>
    <name evidence="2" type="ORF">HannXRQ_Chr09g0248861</name>
</gene>
<name>A0A251TWN4_HELAN</name>
<dbReference type="Proteomes" id="UP000215914">
    <property type="component" value="Chromosome 9"/>
</dbReference>
<protein>
    <submittedName>
        <fullName evidence="2">Uncharacterized protein</fullName>
    </submittedName>
</protein>